<protein>
    <submittedName>
        <fullName evidence="1">Uncharacterized protein</fullName>
    </submittedName>
</protein>
<dbReference type="EMBL" id="NXLX01000006">
    <property type="protein sequence ID" value="RDU74051.1"/>
    <property type="molecule type" value="Genomic_DNA"/>
</dbReference>
<dbReference type="Proteomes" id="UP000256695">
    <property type="component" value="Unassembled WGS sequence"/>
</dbReference>
<reference evidence="1 2" key="1">
    <citation type="submission" date="2018-04" db="EMBL/GenBank/DDBJ databases">
        <title>Novel Campyloabacter and Helicobacter Species and Strains.</title>
        <authorList>
            <person name="Mannion A.J."/>
            <person name="Shen Z."/>
            <person name="Fox J.G."/>
        </authorList>
    </citation>
    <scope>NUCLEOTIDE SEQUENCE [LARGE SCALE GENOMIC DNA]</scope>
    <source>
        <strain evidence="1 2">MIT 04-9362</strain>
    </source>
</reference>
<evidence type="ECO:0000313" key="1">
    <source>
        <dbReference type="EMBL" id="RDU74051.1"/>
    </source>
</evidence>
<organism evidence="1 2">
    <name type="scientific">Helicobacter anseris</name>
    <dbReference type="NCBI Taxonomy" id="375926"/>
    <lineage>
        <taxon>Bacteria</taxon>
        <taxon>Pseudomonadati</taxon>
        <taxon>Campylobacterota</taxon>
        <taxon>Epsilonproteobacteria</taxon>
        <taxon>Campylobacterales</taxon>
        <taxon>Helicobacteraceae</taxon>
        <taxon>Helicobacter</taxon>
    </lineage>
</organism>
<keyword evidence="2" id="KW-1185">Reference proteome</keyword>
<dbReference type="AlphaFoldDB" id="A0A3D8JAY0"/>
<proteinExistence type="predicted"/>
<evidence type="ECO:0000313" key="2">
    <source>
        <dbReference type="Proteomes" id="UP000256695"/>
    </source>
</evidence>
<comment type="caution">
    <text evidence="1">The sequence shown here is derived from an EMBL/GenBank/DDBJ whole genome shotgun (WGS) entry which is preliminary data.</text>
</comment>
<accession>A0A3D8JAY0</accession>
<gene>
    <name evidence="1" type="ORF">CQA57_03650</name>
</gene>
<name>A0A3D8JAY0_9HELI</name>
<sequence>MQLLLSVQLALGSIVLALAIFAVKNKAKELATKGLKNFFELLFEEKEAFKELLYPPPSLHQIFVP</sequence>